<dbReference type="Pfam" id="PF24968">
    <property type="entry name" value="DUF7770"/>
    <property type="match status" value="1"/>
</dbReference>
<dbReference type="AlphaFoldDB" id="A0A3M2QTL2"/>
<dbReference type="EMBL" id="NKUJ01000913">
    <property type="protein sequence ID" value="RMI96297.1"/>
    <property type="molecule type" value="Genomic_DNA"/>
</dbReference>
<dbReference type="Proteomes" id="UP000277212">
    <property type="component" value="Unassembled WGS sequence"/>
</dbReference>
<dbReference type="OrthoDB" id="3527137at2759"/>
<accession>A0A3M2QTL2</accession>
<name>A0A3M2QTL2_9HYPO</name>
<evidence type="ECO:0000313" key="2">
    <source>
        <dbReference type="EMBL" id="RMI96297.1"/>
    </source>
</evidence>
<comment type="caution">
    <text evidence="2">The sequence shown here is derived from an EMBL/GenBank/DDBJ whole genome shotgun (WGS) entry which is preliminary data.</text>
</comment>
<protein>
    <recommendedName>
        <fullName evidence="1">DUF7770 domain-containing protein</fullName>
    </recommendedName>
</protein>
<proteinExistence type="predicted"/>
<organism evidence="2 3">
    <name type="scientific">Fusarium kuroshium</name>
    <dbReference type="NCBI Taxonomy" id="2010991"/>
    <lineage>
        <taxon>Eukaryota</taxon>
        <taxon>Fungi</taxon>
        <taxon>Dikarya</taxon>
        <taxon>Ascomycota</taxon>
        <taxon>Pezizomycotina</taxon>
        <taxon>Sordariomycetes</taxon>
        <taxon>Hypocreomycetidae</taxon>
        <taxon>Hypocreales</taxon>
        <taxon>Nectriaceae</taxon>
        <taxon>Fusarium</taxon>
        <taxon>Fusarium solani species complex</taxon>
    </lineage>
</organism>
<gene>
    <name evidence="2" type="ORF">CDV36_016339</name>
</gene>
<dbReference type="InterPro" id="IPR056672">
    <property type="entry name" value="DUF7770"/>
</dbReference>
<reference evidence="2 3" key="1">
    <citation type="submission" date="2017-06" db="EMBL/GenBank/DDBJ databases">
        <title>Comparative genomic analysis of Ambrosia Fusariam Clade fungi.</title>
        <authorList>
            <person name="Stajich J.E."/>
            <person name="Carrillo J."/>
            <person name="Kijimoto T."/>
            <person name="Eskalen A."/>
            <person name="O'Donnell K."/>
            <person name="Kasson M."/>
        </authorList>
    </citation>
    <scope>NUCLEOTIDE SEQUENCE [LARGE SCALE GENOMIC DNA]</scope>
    <source>
        <strain evidence="2">UCR3666</strain>
    </source>
</reference>
<evidence type="ECO:0000259" key="1">
    <source>
        <dbReference type="Pfam" id="PF24968"/>
    </source>
</evidence>
<keyword evidence="3" id="KW-1185">Reference proteome</keyword>
<evidence type="ECO:0000313" key="3">
    <source>
        <dbReference type="Proteomes" id="UP000277212"/>
    </source>
</evidence>
<feature type="domain" description="DUF7770" evidence="1">
    <location>
        <begin position="22"/>
        <end position="173"/>
    </location>
</feature>
<sequence>MDRNWDQDNFNEGDLGRTVKQIHICAYVNENNEGDGEDPPTNHWATFLEISPTHSVRMDMAPGYGSDGLRGKIEISSKRYRFTNKAIHGLSFNVIGKPKVGDIINLINSNGLQKYTFTPEWEGCRFWVYILILHLEQQGIVEPESASRAWGAVSYYYINPSGYDVREVRQGTFRSLE</sequence>